<organism evidence="1 2">
    <name type="scientific">[Candida] jaroonii</name>
    <dbReference type="NCBI Taxonomy" id="467808"/>
    <lineage>
        <taxon>Eukaryota</taxon>
        <taxon>Fungi</taxon>
        <taxon>Dikarya</taxon>
        <taxon>Ascomycota</taxon>
        <taxon>Saccharomycotina</taxon>
        <taxon>Pichiomycetes</taxon>
        <taxon>Debaryomycetaceae</taxon>
        <taxon>Yamadazyma</taxon>
    </lineage>
</organism>
<evidence type="ECO:0000313" key="1">
    <source>
        <dbReference type="EMBL" id="CAH6718913.1"/>
    </source>
</evidence>
<keyword evidence="2" id="KW-1185">Reference proteome</keyword>
<dbReference type="Proteomes" id="UP001152531">
    <property type="component" value="Unassembled WGS sequence"/>
</dbReference>
<protein>
    <submittedName>
        <fullName evidence="1">Mediator of RNA polymerase II transcription subunit 9</fullName>
    </submittedName>
</protein>
<accession>A0ACA9Y1Y6</accession>
<proteinExistence type="predicted"/>
<evidence type="ECO:0000313" key="2">
    <source>
        <dbReference type="Proteomes" id="UP001152531"/>
    </source>
</evidence>
<dbReference type="EMBL" id="CALSDN010000001">
    <property type="protein sequence ID" value="CAH6718913.1"/>
    <property type="molecule type" value="Genomic_DNA"/>
</dbReference>
<reference evidence="1" key="1">
    <citation type="submission" date="2022-06" db="EMBL/GenBank/DDBJ databases">
        <authorList>
            <person name="Legras J.-L."/>
            <person name="Devillers H."/>
            <person name="Grondin C."/>
        </authorList>
    </citation>
    <scope>NUCLEOTIDE SEQUENCE</scope>
    <source>
        <strain evidence="1">CLIB 1444</strain>
    </source>
</reference>
<sequence>MDEIQKIEQQEIMVELFSILHDLKSFKISAKDFDNKLGVIRSKLNNVKYHLHRIENITESIDEREAKIENTLCNNNKKIDFLNDFKEKVEGRI</sequence>
<gene>
    <name evidence="1" type="ORF">CLIB1444_01S17282</name>
</gene>
<comment type="caution">
    <text evidence="1">The sequence shown here is derived from an EMBL/GenBank/DDBJ whole genome shotgun (WGS) entry which is preliminary data.</text>
</comment>
<name>A0ACA9Y1Y6_9ASCO</name>